<keyword evidence="1" id="KW-0732">Signal</keyword>
<dbReference type="Pfam" id="PF13689">
    <property type="entry name" value="DUF4154"/>
    <property type="match status" value="1"/>
</dbReference>
<keyword evidence="3" id="KW-1185">Reference proteome</keyword>
<name>A0ABS1Z571_9GAMM</name>
<evidence type="ECO:0000256" key="1">
    <source>
        <dbReference type="SAM" id="SignalP"/>
    </source>
</evidence>
<organism evidence="2 3">
    <name type="scientific">Pantoea eucrina</name>
    <dbReference type="NCBI Taxonomy" id="472693"/>
    <lineage>
        <taxon>Bacteria</taxon>
        <taxon>Pseudomonadati</taxon>
        <taxon>Pseudomonadota</taxon>
        <taxon>Gammaproteobacteria</taxon>
        <taxon>Enterobacterales</taxon>
        <taxon>Erwiniaceae</taxon>
        <taxon>Pantoea</taxon>
    </lineage>
</organism>
<protein>
    <submittedName>
        <fullName evidence="2">YfiR family protein</fullName>
    </submittedName>
</protein>
<dbReference type="InterPro" id="IPR025293">
    <property type="entry name" value="YfiR/HmsC-like"/>
</dbReference>
<reference evidence="2 3" key="1">
    <citation type="submission" date="2021-01" db="EMBL/GenBank/DDBJ databases">
        <title>Complete genome sequence of Pantoea eucrina OB49, a heavy metal tolerant bacterium with PGPR potential isolated from wheat in Algeria.</title>
        <authorList>
            <person name="Lekired A."/>
            <person name="Ouzari I.H."/>
        </authorList>
    </citation>
    <scope>NUCLEOTIDE SEQUENCE [LARGE SCALE GENOMIC DNA]</scope>
    <source>
        <strain evidence="2 3">OB49</strain>
    </source>
</reference>
<proteinExistence type="predicted"/>
<dbReference type="Proteomes" id="UP000809137">
    <property type="component" value="Unassembled WGS sequence"/>
</dbReference>
<feature type="signal peptide" evidence="1">
    <location>
        <begin position="1"/>
        <end position="36"/>
    </location>
</feature>
<feature type="chain" id="PRO_5046818963" evidence="1">
    <location>
        <begin position="37"/>
        <end position="185"/>
    </location>
</feature>
<evidence type="ECO:0000313" key="3">
    <source>
        <dbReference type="Proteomes" id="UP000809137"/>
    </source>
</evidence>
<evidence type="ECO:0000313" key="2">
    <source>
        <dbReference type="EMBL" id="MBM0747581.1"/>
    </source>
</evidence>
<dbReference type="RefSeq" id="WP_040113531.1">
    <property type="nucleotide sequence ID" value="NZ_CP189649.1"/>
</dbReference>
<accession>A0ABS1Z571</accession>
<sequence>MQIKGFPAPYSKGSCLWLCCALPALLVLLSWPMAYAAEHTAADNRANRIVSGILSFTRWPPPVQVPQLCILASARHLTLSSADAPPATPFSVVRADSAGRLSALHCDAVYFGTETPAQQHAALAAMPDKAVLSMAENNPDCATGATFCMIFGEERTRFSVNLDSLARSGVKVSPDVLMLSRKENQ</sequence>
<gene>
    <name evidence="2" type="ORF">JJB79_09145</name>
</gene>
<dbReference type="EMBL" id="JAFCXS010000005">
    <property type="protein sequence ID" value="MBM0747581.1"/>
    <property type="molecule type" value="Genomic_DNA"/>
</dbReference>
<comment type="caution">
    <text evidence="2">The sequence shown here is derived from an EMBL/GenBank/DDBJ whole genome shotgun (WGS) entry which is preliminary data.</text>
</comment>